<feature type="region of interest" description="Disordered" evidence="1">
    <location>
        <begin position="34"/>
        <end position="61"/>
    </location>
</feature>
<feature type="transmembrane region" description="Helical" evidence="2">
    <location>
        <begin position="7"/>
        <end position="28"/>
    </location>
</feature>
<evidence type="ECO:0000256" key="1">
    <source>
        <dbReference type="SAM" id="MobiDB-lite"/>
    </source>
</evidence>
<sequence length="196" mass="21092">MKRTALTIVAVGIVAATVVLGIALWALWPDPTTDHHDTAPSHSEHTDHDRGSDHDHAIADPLAPDNATITAATEQAFRAMFTWQPVSDNSPGDAVLRARPWLGGEIAETSGRDTNVRLPADWQAWRQSGDLISATAAVTDEVSTTDTTAVRSVRVVQNVMRPTGETVPYAAFTARAELTRTDGGWRVTAYTLVPTT</sequence>
<comment type="caution">
    <text evidence="3">The sequence shown here is derived from an EMBL/GenBank/DDBJ whole genome shotgun (WGS) entry which is preliminary data.</text>
</comment>
<dbReference type="RefSeq" id="WP_317714729.1">
    <property type="nucleotide sequence ID" value="NZ_JAWLUM010000005.1"/>
</dbReference>
<dbReference type="Proteomes" id="UP001185792">
    <property type="component" value="Unassembled WGS sequence"/>
</dbReference>
<proteinExistence type="predicted"/>
<keyword evidence="2" id="KW-0812">Transmembrane</keyword>
<feature type="compositionally biased region" description="Basic and acidic residues" evidence="1">
    <location>
        <begin position="34"/>
        <end position="58"/>
    </location>
</feature>
<reference evidence="3 4" key="1">
    <citation type="submission" date="2023-10" db="EMBL/GenBank/DDBJ databases">
        <title>Development of a sustainable strategy for remediation of hydrocarbon-contaminated territories based on the waste exchange concept.</title>
        <authorList>
            <person name="Krivoruchko A."/>
        </authorList>
    </citation>
    <scope>NUCLEOTIDE SEQUENCE [LARGE SCALE GENOMIC DNA]</scope>
    <source>
        <strain evidence="3 4">IEGM 1236</strain>
    </source>
</reference>
<dbReference type="EMBL" id="JAWLUM010000005">
    <property type="protein sequence ID" value="MDV7136754.1"/>
    <property type="molecule type" value="Genomic_DNA"/>
</dbReference>
<accession>A0ABU4F1H2</accession>
<keyword evidence="4" id="KW-1185">Reference proteome</keyword>
<evidence type="ECO:0008006" key="5">
    <source>
        <dbReference type="Google" id="ProtNLM"/>
    </source>
</evidence>
<evidence type="ECO:0000256" key="2">
    <source>
        <dbReference type="SAM" id="Phobius"/>
    </source>
</evidence>
<evidence type="ECO:0000313" key="4">
    <source>
        <dbReference type="Proteomes" id="UP001185792"/>
    </source>
</evidence>
<keyword evidence="2" id="KW-1133">Transmembrane helix</keyword>
<keyword evidence="2" id="KW-0472">Membrane</keyword>
<evidence type="ECO:0000313" key="3">
    <source>
        <dbReference type="EMBL" id="MDV7136754.1"/>
    </source>
</evidence>
<name>A0ABU4F1H2_WILMA</name>
<protein>
    <recommendedName>
        <fullName evidence="5">Mce-associated membrane protein</fullName>
    </recommendedName>
</protein>
<organism evidence="3 4">
    <name type="scientific">Williamsia marianensis</name>
    <dbReference type="NCBI Taxonomy" id="85044"/>
    <lineage>
        <taxon>Bacteria</taxon>
        <taxon>Bacillati</taxon>
        <taxon>Actinomycetota</taxon>
        <taxon>Actinomycetes</taxon>
        <taxon>Mycobacteriales</taxon>
        <taxon>Nocardiaceae</taxon>
        <taxon>Williamsia</taxon>
    </lineage>
</organism>
<gene>
    <name evidence="3" type="ORF">R4198_23925</name>
</gene>